<feature type="signal peptide" evidence="2">
    <location>
        <begin position="1"/>
        <end position="23"/>
    </location>
</feature>
<keyword evidence="2" id="KW-0732">Signal</keyword>
<organism evidence="4 5">
    <name type="scientific">Ornatilinea apprima</name>
    <dbReference type="NCBI Taxonomy" id="1134406"/>
    <lineage>
        <taxon>Bacteria</taxon>
        <taxon>Bacillati</taxon>
        <taxon>Chloroflexota</taxon>
        <taxon>Anaerolineae</taxon>
        <taxon>Anaerolineales</taxon>
        <taxon>Anaerolineaceae</taxon>
        <taxon>Ornatilinea</taxon>
    </lineage>
</organism>
<feature type="region of interest" description="Disordered" evidence="1">
    <location>
        <begin position="27"/>
        <end position="72"/>
    </location>
</feature>
<dbReference type="RefSeq" id="WP_075061877.1">
    <property type="nucleotide sequence ID" value="NZ_LGCL01000015.1"/>
</dbReference>
<evidence type="ECO:0000313" key="5">
    <source>
        <dbReference type="Proteomes" id="UP000050417"/>
    </source>
</evidence>
<keyword evidence="5" id="KW-1185">Reference proteome</keyword>
<feature type="chain" id="PRO_5006132918" description="LysM domain-containing protein" evidence="2">
    <location>
        <begin position="24"/>
        <end position="321"/>
    </location>
</feature>
<gene>
    <name evidence="4" type="ORF">ADN00_05115</name>
</gene>
<dbReference type="Gene3D" id="3.10.350.10">
    <property type="entry name" value="LysM domain"/>
    <property type="match status" value="1"/>
</dbReference>
<evidence type="ECO:0000256" key="2">
    <source>
        <dbReference type="SAM" id="SignalP"/>
    </source>
</evidence>
<proteinExistence type="predicted"/>
<dbReference type="CDD" id="cd00118">
    <property type="entry name" value="LysM"/>
    <property type="match status" value="1"/>
</dbReference>
<dbReference type="Proteomes" id="UP000050417">
    <property type="component" value="Unassembled WGS sequence"/>
</dbReference>
<dbReference type="InterPro" id="IPR018392">
    <property type="entry name" value="LysM"/>
</dbReference>
<dbReference type="EMBL" id="LGCL01000015">
    <property type="protein sequence ID" value="KPL79222.1"/>
    <property type="molecule type" value="Genomic_DNA"/>
</dbReference>
<comment type="caution">
    <text evidence="4">The sequence shown here is derived from an EMBL/GenBank/DDBJ whole genome shotgun (WGS) entry which is preliminary data.</text>
</comment>
<evidence type="ECO:0000259" key="3">
    <source>
        <dbReference type="PROSITE" id="PS51782"/>
    </source>
</evidence>
<dbReference type="PROSITE" id="PS51257">
    <property type="entry name" value="PROKAR_LIPOPROTEIN"/>
    <property type="match status" value="1"/>
</dbReference>
<dbReference type="OrthoDB" id="164028at2"/>
<dbReference type="SMART" id="SM00257">
    <property type="entry name" value="LysM"/>
    <property type="match status" value="1"/>
</dbReference>
<dbReference type="InterPro" id="IPR036779">
    <property type="entry name" value="LysM_dom_sf"/>
</dbReference>
<evidence type="ECO:0000256" key="1">
    <source>
        <dbReference type="SAM" id="MobiDB-lite"/>
    </source>
</evidence>
<dbReference type="AlphaFoldDB" id="A0A0P6X899"/>
<dbReference type="SUPFAM" id="SSF54106">
    <property type="entry name" value="LysM domain"/>
    <property type="match status" value="1"/>
</dbReference>
<accession>A0A0P6X899</accession>
<protein>
    <recommendedName>
        <fullName evidence="3">LysM domain-containing protein</fullName>
    </recommendedName>
</protein>
<dbReference type="PATRIC" id="fig|1134406.4.peg.394"/>
<dbReference type="Pfam" id="PF01476">
    <property type="entry name" value="LysM"/>
    <property type="match status" value="1"/>
</dbReference>
<evidence type="ECO:0000313" key="4">
    <source>
        <dbReference type="EMBL" id="KPL79222.1"/>
    </source>
</evidence>
<dbReference type="PROSITE" id="PS51782">
    <property type="entry name" value="LYSM"/>
    <property type="match status" value="1"/>
</dbReference>
<sequence>MKTFLRWLVLVGLLLGGCSPAVPTVTDAPAPPLPTQALTPYSSPTPRATLTPGWSAGTPTPFPSPTPTPRVHTVTRGQDMGGIAFLYGITIETLMDANPDVDPRVMSVGTQLLIPAAAETSTDVIPSPTPVGVLLGPLNCLRGRDEGAWCFIEVKNSQAVDVESVALVVRAANNQTGDLISQTAYSPLNRIPAGQSLPLAVSFPPPLPASVTFGVELLTALPVPADASRYLDVEMSDPQVEVEEGGKSAQVSVELRVLGGLPAREVRLAAGAYNALGEVVGLRTWQSGDPLEPGGVLPVTINVYSSGGEIETVKVWAEARP</sequence>
<name>A0A0P6X899_9CHLR</name>
<feature type="domain" description="LysM" evidence="3">
    <location>
        <begin position="70"/>
        <end position="114"/>
    </location>
</feature>
<reference evidence="4 5" key="1">
    <citation type="submission" date="2015-07" db="EMBL/GenBank/DDBJ databases">
        <title>Genome sequence of Ornatilinea apprima DSM 23815.</title>
        <authorList>
            <person name="Hemp J."/>
            <person name="Ward L.M."/>
            <person name="Pace L.A."/>
            <person name="Fischer W.W."/>
        </authorList>
    </citation>
    <scope>NUCLEOTIDE SEQUENCE [LARGE SCALE GENOMIC DNA]</scope>
    <source>
        <strain evidence="4 5">P3M-1</strain>
    </source>
</reference>